<dbReference type="OrthoDB" id="5988523at2759"/>
<feature type="region of interest" description="Disordered" evidence="1">
    <location>
        <begin position="35"/>
        <end position="60"/>
    </location>
</feature>
<evidence type="ECO:0000256" key="1">
    <source>
        <dbReference type="SAM" id="MobiDB-lite"/>
    </source>
</evidence>
<evidence type="ECO:0000313" key="2">
    <source>
        <dbReference type="EMBL" id="CAB4002453.1"/>
    </source>
</evidence>
<dbReference type="PANTHER" id="PTHR33053:SF26">
    <property type="entry name" value="TRANSPOSASE DOMAIN-CONTAINING PROTEIN"/>
    <property type="match status" value="1"/>
</dbReference>
<feature type="compositionally biased region" description="Low complexity" evidence="1">
    <location>
        <begin position="51"/>
        <end position="60"/>
    </location>
</feature>
<name>A0A7D9IAP8_PARCT</name>
<dbReference type="EMBL" id="CACRXK020004360">
    <property type="protein sequence ID" value="CAB4002453.1"/>
    <property type="molecule type" value="Genomic_DNA"/>
</dbReference>
<organism evidence="2 3">
    <name type="scientific">Paramuricea clavata</name>
    <name type="common">Red gorgonian</name>
    <name type="synonym">Violescent sea-whip</name>
    <dbReference type="NCBI Taxonomy" id="317549"/>
    <lineage>
        <taxon>Eukaryota</taxon>
        <taxon>Metazoa</taxon>
        <taxon>Cnidaria</taxon>
        <taxon>Anthozoa</taxon>
        <taxon>Octocorallia</taxon>
        <taxon>Malacalcyonacea</taxon>
        <taxon>Plexauridae</taxon>
        <taxon>Paramuricea</taxon>
    </lineage>
</organism>
<keyword evidence="3" id="KW-1185">Reference proteome</keyword>
<dbReference type="AlphaFoldDB" id="A0A7D9IAP8"/>
<dbReference type="PANTHER" id="PTHR33053">
    <property type="entry name" value="PROTEIN, PUTATIVE-RELATED"/>
    <property type="match status" value="1"/>
</dbReference>
<dbReference type="Proteomes" id="UP001152795">
    <property type="component" value="Unassembled WGS sequence"/>
</dbReference>
<comment type="caution">
    <text evidence="2">The sequence shown here is derived from an EMBL/GenBank/DDBJ whole genome shotgun (WGS) entry which is preliminary data.</text>
</comment>
<accession>A0A7D9IAP8</accession>
<evidence type="ECO:0000313" key="3">
    <source>
        <dbReference type="Proteomes" id="UP001152795"/>
    </source>
</evidence>
<proteinExistence type="predicted"/>
<protein>
    <submittedName>
        <fullName evidence="2">Uncharacterized protein</fullName>
    </submittedName>
</protein>
<feature type="compositionally biased region" description="Polar residues" evidence="1">
    <location>
        <begin position="41"/>
        <end position="50"/>
    </location>
</feature>
<reference evidence="2" key="1">
    <citation type="submission" date="2020-04" db="EMBL/GenBank/DDBJ databases">
        <authorList>
            <person name="Alioto T."/>
            <person name="Alioto T."/>
            <person name="Gomez Garrido J."/>
        </authorList>
    </citation>
    <scope>NUCLEOTIDE SEQUENCE</scope>
    <source>
        <strain evidence="2">A484AB</strain>
    </source>
</reference>
<sequence length="653" mass="74433">MAYWRSYRRLSSQVNAFAAAESSDDENILENDFVLEPHSGQPHNEQPQQNELAESALNCSSSNSSDGFHCGDESFITPVGVSDSDNETDEDVPLLSTSELTLRQELNSWATKNACQHGVLNELLDILRKQGHDLPKDARTLLETPRSVPVMSKCGGEYLYFGIEAGVLKNLSKYSKITDQIASIDLLINVDGLPLFKSSSQQFWPILGQFNNLDVFVIALFYGPSKPSSVDEYLHDFLEELDKLQSNGISYKEQKLPVHLKCFCCDAPARCFLKCIIGHTGYFACERCIIKGMWNGRVVFNSVSNFASRTDVQFDNCQYEDHQKAPTPLIGHGVSCVQQFCLDYMHLVCLGVTKRILFFLRKGPRICKLSSQQITQISSRLVLLKGAMPSEFARQPRSLLEVERWKATEFRQFLLYTGPIVLRGIVSNEVYEHFLSLSVAISILLETNCERRNAYLDYARKLLEFFVRNCQHVYGDTFTVYNVHSLLHLADDVRHFNCSLNEISCFPFENYMQQLKKHVRSGKSPIVQVAKRVAEISSSCPKITSKRNFSKIGTVSENFKDCCFLIEDKFAFVKEKRDDGKMVCTVFSESQVESFYCRPADSKLFKVVSVRRIEERGKRRLVEESELHRKAVCLPINTGYVIFPLHHEVERKF</sequence>
<gene>
    <name evidence="2" type="ORF">PACLA_8A014408</name>
</gene>